<dbReference type="STRING" id="421531.IX38_09010"/>
<keyword evidence="3" id="KW-1185">Reference proteome</keyword>
<dbReference type="Gene3D" id="1.25.40.10">
    <property type="entry name" value="Tetratricopeptide repeat domain"/>
    <property type="match status" value="1"/>
</dbReference>
<gene>
    <name evidence="2" type="ORF">IX38_09010</name>
</gene>
<dbReference type="PROSITE" id="PS50005">
    <property type="entry name" value="TPR"/>
    <property type="match status" value="1"/>
</dbReference>
<dbReference type="InterPro" id="IPR019734">
    <property type="entry name" value="TPR_rpt"/>
</dbReference>
<evidence type="ECO:0000313" key="3">
    <source>
        <dbReference type="Proteomes" id="UP000028703"/>
    </source>
</evidence>
<organism evidence="2 3">
    <name type="scientific">Chryseobacterium luteum</name>
    <dbReference type="NCBI Taxonomy" id="421531"/>
    <lineage>
        <taxon>Bacteria</taxon>
        <taxon>Pseudomonadati</taxon>
        <taxon>Bacteroidota</taxon>
        <taxon>Flavobacteriia</taxon>
        <taxon>Flavobacteriales</taxon>
        <taxon>Weeksellaceae</taxon>
        <taxon>Chryseobacterium group</taxon>
        <taxon>Chryseobacterium</taxon>
    </lineage>
</organism>
<comment type="caution">
    <text evidence="2">The sequence shown here is derived from an EMBL/GenBank/DDBJ whole genome shotgun (WGS) entry which is preliminary data.</text>
</comment>
<dbReference type="SUPFAM" id="SSF48452">
    <property type="entry name" value="TPR-like"/>
    <property type="match status" value="1"/>
</dbReference>
<accession>A0A085ZTR3</accession>
<evidence type="ECO:0008006" key="4">
    <source>
        <dbReference type="Google" id="ProtNLM"/>
    </source>
</evidence>
<dbReference type="EMBL" id="JPRO01000005">
    <property type="protein sequence ID" value="KFF07827.1"/>
    <property type="molecule type" value="Genomic_DNA"/>
</dbReference>
<feature type="repeat" description="TPR" evidence="1">
    <location>
        <begin position="97"/>
        <end position="130"/>
    </location>
</feature>
<evidence type="ECO:0000313" key="2">
    <source>
        <dbReference type="EMBL" id="KFF07827.1"/>
    </source>
</evidence>
<dbReference type="OrthoDB" id="1425875at2"/>
<protein>
    <recommendedName>
        <fullName evidence="4">Tetratricopeptide repeat protein</fullName>
    </recommendedName>
</protein>
<dbReference type="AlphaFoldDB" id="A0A085ZTR3"/>
<sequence>MRKVIAVLGVVALLGFMSYRFLFKKDDQKLLDQGIEYYNEKKYNEALIYLEKAEAFNNTEALKYSGTIYLESGEPQKAIPKFEKYLQTVDPKSDDAQFALNDLGVAYFKFNDIENAKKYWKKAAELGNTTSLNNLKELETKIK</sequence>
<dbReference type="Pfam" id="PF13181">
    <property type="entry name" value="TPR_8"/>
    <property type="match status" value="1"/>
</dbReference>
<keyword evidence="1" id="KW-0802">TPR repeat</keyword>
<reference evidence="2 3" key="1">
    <citation type="submission" date="2014-07" db="EMBL/GenBank/DDBJ databases">
        <title>Genome of Chryseobacterium luteum DSM 18605.</title>
        <authorList>
            <person name="Stropko S.J."/>
            <person name="Pipes S.E."/>
            <person name="Newman J.D."/>
        </authorList>
    </citation>
    <scope>NUCLEOTIDE SEQUENCE [LARGE SCALE GENOMIC DNA]</scope>
    <source>
        <strain evidence="2 3">DSM 18605</strain>
    </source>
</reference>
<dbReference type="SMART" id="SM00028">
    <property type="entry name" value="TPR"/>
    <property type="match status" value="2"/>
</dbReference>
<evidence type="ECO:0000256" key="1">
    <source>
        <dbReference type="PROSITE-ProRule" id="PRU00339"/>
    </source>
</evidence>
<dbReference type="InterPro" id="IPR011990">
    <property type="entry name" value="TPR-like_helical_dom_sf"/>
</dbReference>
<dbReference type="Proteomes" id="UP000028703">
    <property type="component" value="Unassembled WGS sequence"/>
</dbReference>
<proteinExistence type="predicted"/>
<name>A0A085ZTR3_9FLAO</name>
<dbReference type="RefSeq" id="WP_034703845.1">
    <property type="nucleotide sequence ID" value="NZ_JPRO01000005.1"/>
</dbReference>